<organism evidence="1">
    <name type="scientific">Solanum chacoense</name>
    <name type="common">Chaco potato</name>
    <dbReference type="NCBI Taxonomy" id="4108"/>
    <lineage>
        <taxon>Eukaryota</taxon>
        <taxon>Viridiplantae</taxon>
        <taxon>Streptophyta</taxon>
        <taxon>Embryophyta</taxon>
        <taxon>Tracheophyta</taxon>
        <taxon>Spermatophyta</taxon>
        <taxon>Magnoliopsida</taxon>
        <taxon>eudicotyledons</taxon>
        <taxon>Gunneridae</taxon>
        <taxon>Pentapetalae</taxon>
        <taxon>asterids</taxon>
        <taxon>lamiids</taxon>
        <taxon>Solanales</taxon>
        <taxon>Solanaceae</taxon>
        <taxon>Solanoideae</taxon>
        <taxon>Solaneae</taxon>
        <taxon>Solanum</taxon>
    </lineage>
</organism>
<dbReference type="AlphaFoldDB" id="A0A0V0GJH0"/>
<feature type="non-terminal residue" evidence="1">
    <location>
        <position position="1"/>
    </location>
</feature>
<reference evidence="1" key="1">
    <citation type="submission" date="2015-12" db="EMBL/GenBank/DDBJ databases">
        <title>Gene expression during late stages of embryo sac development: a critical building block for successful pollen-pistil interactions.</title>
        <authorList>
            <person name="Liu Y."/>
            <person name="Joly V."/>
            <person name="Sabar M."/>
            <person name="Matton D.P."/>
        </authorList>
    </citation>
    <scope>NUCLEOTIDE SEQUENCE</scope>
</reference>
<protein>
    <submittedName>
        <fullName evidence="1">Putative ovule protein</fullName>
    </submittedName>
</protein>
<dbReference type="EMBL" id="GEDG01036994">
    <property type="protein sequence ID" value="JAP08383.1"/>
    <property type="molecule type" value="Transcribed_RNA"/>
</dbReference>
<accession>A0A0V0GJH0</accession>
<sequence length="76" mass="8637">IIQVLTRCRYTVQTYSHFSYGSTQTISNGDGARNSEGNPKMPQFEMLCMSTTTKKKTCVYLLSLCYMRLQLARITG</sequence>
<name>A0A0V0GJH0_SOLCH</name>
<evidence type="ECO:0000313" key="1">
    <source>
        <dbReference type="EMBL" id="JAP08383.1"/>
    </source>
</evidence>
<proteinExistence type="predicted"/>